<evidence type="ECO:0000313" key="3">
    <source>
        <dbReference type="Proteomes" id="UP000800082"/>
    </source>
</evidence>
<evidence type="ECO:0000313" key="2">
    <source>
        <dbReference type="EMBL" id="KAF1929387.1"/>
    </source>
</evidence>
<proteinExistence type="predicted"/>
<reference evidence="2" key="1">
    <citation type="journal article" date="2020" name="Stud. Mycol.">
        <title>101 Dothideomycetes genomes: a test case for predicting lifestyles and emergence of pathogens.</title>
        <authorList>
            <person name="Haridas S."/>
            <person name="Albert R."/>
            <person name="Binder M."/>
            <person name="Bloem J."/>
            <person name="Labutti K."/>
            <person name="Salamov A."/>
            <person name="Andreopoulos B."/>
            <person name="Baker S."/>
            <person name="Barry K."/>
            <person name="Bills G."/>
            <person name="Bluhm B."/>
            <person name="Cannon C."/>
            <person name="Castanera R."/>
            <person name="Culley D."/>
            <person name="Daum C."/>
            <person name="Ezra D."/>
            <person name="Gonzalez J."/>
            <person name="Henrissat B."/>
            <person name="Kuo A."/>
            <person name="Liang C."/>
            <person name="Lipzen A."/>
            <person name="Lutzoni F."/>
            <person name="Magnuson J."/>
            <person name="Mondo S."/>
            <person name="Nolan M."/>
            <person name="Ohm R."/>
            <person name="Pangilinan J."/>
            <person name="Park H.-J."/>
            <person name="Ramirez L."/>
            <person name="Alfaro M."/>
            <person name="Sun H."/>
            <person name="Tritt A."/>
            <person name="Yoshinaga Y."/>
            <person name="Zwiers L.-H."/>
            <person name="Turgeon B."/>
            <person name="Goodwin S."/>
            <person name="Spatafora J."/>
            <person name="Crous P."/>
            <person name="Grigoriev I."/>
        </authorList>
    </citation>
    <scope>NUCLEOTIDE SEQUENCE</scope>
    <source>
        <strain evidence="2">CBS 183.55</strain>
    </source>
</reference>
<dbReference type="RefSeq" id="XP_033449635.1">
    <property type="nucleotide sequence ID" value="XM_033595837.1"/>
</dbReference>
<dbReference type="EMBL" id="ML978966">
    <property type="protein sequence ID" value="KAF1929387.1"/>
    <property type="molecule type" value="Genomic_DNA"/>
</dbReference>
<keyword evidence="3" id="KW-1185">Reference proteome</keyword>
<sequence length="211" mass="23812">MQPLAILHHSRASTASNRPPSLVSCTTITGSLVSTSIVDQCAGYPLLDEGADGVLLLPDLEVNSPQYECAFWFLSCDFLSRDESEWKTHCLSHFRGKAPPRSVQCPLCDWCRSCDDDGLVAWSCRMQHLSDAHLIFGQTLRTSRPDFYLFEYLWQQRIIGEADLKELRGGNHNLNQAPANFVVTNHRSPRRERGSDRQGVQHVSARRRQAS</sequence>
<name>A0A6A5RVP5_9PLEO</name>
<organism evidence="2 3">
    <name type="scientific">Didymella exigua CBS 183.55</name>
    <dbReference type="NCBI Taxonomy" id="1150837"/>
    <lineage>
        <taxon>Eukaryota</taxon>
        <taxon>Fungi</taxon>
        <taxon>Dikarya</taxon>
        <taxon>Ascomycota</taxon>
        <taxon>Pezizomycotina</taxon>
        <taxon>Dothideomycetes</taxon>
        <taxon>Pleosporomycetidae</taxon>
        <taxon>Pleosporales</taxon>
        <taxon>Pleosporineae</taxon>
        <taxon>Didymellaceae</taxon>
        <taxon>Didymella</taxon>
    </lineage>
</organism>
<accession>A0A6A5RVP5</accession>
<dbReference type="AlphaFoldDB" id="A0A6A5RVP5"/>
<dbReference type="Proteomes" id="UP000800082">
    <property type="component" value="Unassembled WGS sequence"/>
</dbReference>
<dbReference type="OrthoDB" id="409136at2759"/>
<dbReference type="GeneID" id="54353504"/>
<protein>
    <submittedName>
        <fullName evidence="2">Uncharacterized protein</fullName>
    </submittedName>
</protein>
<evidence type="ECO:0000256" key="1">
    <source>
        <dbReference type="SAM" id="MobiDB-lite"/>
    </source>
</evidence>
<gene>
    <name evidence="2" type="ORF">M421DRAFT_61023</name>
</gene>
<feature type="region of interest" description="Disordered" evidence="1">
    <location>
        <begin position="187"/>
        <end position="211"/>
    </location>
</feature>